<proteinExistence type="predicted"/>
<sequence>MDHLCGSVGAGFVVVASGGFEWLRLHCAIGVGFAWLPRVLGGDSYNCWVGVRMKVQLLAIASLGFGWAGVTHGIV</sequence>
<evidence type="ECO:0000313" key="1">
    <source>
        <dbReference type="EMBL" id="KDO37141.1"/>
    </source>
</evidence>
<protein>
    <submittedName>
        <fullName evidence="1">Uncharacterized protein</fullName>
    </submittedName>
</protein>
<name>A0A067DEU8_CITSI</name>
<gene>
    <name evidence="1" type="ORF">CISIN_1g035026mg</name>
</gene>
<reference evidence="1 2" key="1">
    <citation type="submission" date="2014-04" db="EMBL/GenBank/DDBJ databases">
        <authorList>
            <consortium name="International Citrus Genome Consortium"/>
            <person name="Gmitter F."/>
            <person name="Chen C."/>
            <person name="Farmerie W."/>
            <person name="Harkins T."/>
            <person name="Desany B."/>
            <person name="Mohiuddin M."/>
            <person name="Kodira C."/>
            <person name="Borodovsky M."/>
            <person name="Lomsadze A."/>
            <person name="Burns P."/>
            <person name="Jenkins J."/>
            <person name="Prochnik S."/>
            <person name="Shu S."/>
            <person name="Chapman J."/>
            <person name="Pitluck S."/>
            <person name="Schmutz J."/>
            <person name="Rokhsar D."/>
        </authorList>
    </citation>
    <scope>NUCLEOTIDE SEQUENCE</scope>
</reference>
<keyword evidence="2" id="KW-1185">Reference proteome</keyword>
<dbReference type="AlphaFoldDB" id="A0A067DEU8"/>
<dbReference type="EMBL" id="KK791757">
    <property type="protein sequence ID" value="KDO37141.1"/>
    <property type="molecule type" value="Genomic_DNA"/>
</dbReference>
<evidence type="ECO:0000313" key="2">
    <source>
        <dbReference type="Proteomes" id="UP000027120"/>
    </source>
</evidence>
<accession>A0A067DEU8</accession>
<dbReference type="Proteomes" id="UP000027120">
    <property type="component" value="Unassembled WGS sequence"/>
</dbReference>
<organism evidence="1 2">
    <name type="scientific">Citrus sinensis</name>
    <name type="common">Sweet orange</name>
    <name type="synonym">Citrus aurantium var. sinensis</name>
    <dbReference type="NCBI Taxonomy" id="2711"/>
    <lineage>
        <taxon>Eukaryota</taxon>
        <taxon>Viridiplantae</taxon>
        <taxon>Streptophyta</taxon>
        <taxon>Embryophyta</taxon>
        <taxon>Tracheophyta</taxon>
        <taxon>Spermatophyta</taxon>
        <taxon>Magnoliopsida</taxon>
        <taxon>eudicotyledons</taxon>
        <taxon>Gunneridae</taxon>
        <taxon>Pentapetalae</taxon>
        <taxon>rosids</taxon>
        <taxon>malvids</taxon>
        <taxon>Sapindales</taxon>
        <taxon>Rutaceae</taxon>
        <taxon>Aurantioideae</taxon>
        <taxon>Citrus</taxon>
    </lineage>
</organism>